<evidence type="ECO:0000259" key="1">
    <source>
        <dbReference type="Pfam" id="PF06568"/>
    </source>
</evidence>
<dbReference type="Pfam" id="PF06568">
    <property type="entry name" value="YjiS-like"/>
    <property type="match status" value="1"/>
</dbReference>
<dbReference type="Proteomes" id="UP001203880">
    <property type="component" value="Unassembled WGS sequence"/>
</dbReference>
<organism evidence="2 3">
    <name type="scientific">Ruegeria spongiae</name>
    <dbReference type="NCBI Taxonomy" id="2942209"/>
    <lineage>
        <taxon>Bacteria</taxon>
        <taxon>Pseudomonadati</taxon>
        <taxon>Pseudomonadota</taxon>
        <taxon>Alphaproteobacteria</taxon>
        <taxon>Rhodobacterales</taxon>
        <taxon>Roseobacteraceae</taxon>
        <taxon>Ruegeria</taxon>
    </lineage>
</organism>
<feature type="domain" description="YjiS-like" evidence="1">
    <location>
        <begin position="28"/>
        <end position="60"/>
    </location>
</feature>
<gene>
    <name evidence="2" type="ORF">M3P21_03130</name>
</gene>
<accession>A0ABT0PY70</accession>
<proteinExistence type="predicted"/>
<evidence type="ECO:0000313" key="3">
    <source>
        <dbReference type="Proteomes" id="UP001203880"/>
    </source>
</evidence>
<evidence type="ECO:0000313" key="2">
    <source>
        <dbReference type="EMBL" id="MCL6282513.1"/>
    </source>
</evidence>
<sequence length="71" mass="8057">MAHTLTHAAAPIGIFARLRSLFEEAKEARARRTLYVQTVKELERLTDRELADIGLARCNIAETVDRHVFGH</sequence>
<comment type="caution">
    <text evidence="2">The sequence shown here is derived from an EMBL/GenBank/DDBJ whole genome shotgun (WGS) entry which is preliminary data.</text>
</comment>
<reference evidence="2" key="1">
    <citation type="submission" date="2022-05" db="EMBL/GenBank/DDBJ databases">
        <authorList>
            <person name="Park J.-S."/>
        </authorList>
    </citation>
    <scope>NUCLEOTIDE SEQUENCE</scope>
    <source>
        <strain evidence="2">2012CJ41-6</strain>
    </source>
</reference>
<protein>
    <submittedName>
        <fullName evidence="2">DUF1127 domain-containing protein</fullName>
    </submittedName>
</protein>
<dbReference type="InterPro" id="IPR009506">
    <property type="entry name" value="YjiS-like"/>
</dbReference>
<dbReference type="EMBL" id="JAMFMB010000002">
    <property type="protein sequence ID" value="MCL6282513.1"/>
    <property type="molecule type" value="Genomic_DNA"/>
</dbReference>
<name>A0ABT0PY70_9RHOB</name>
<dbReference type="RefSeq" id="WP_249706702.1">
    <property type="nucleotide sequence ID" value="NZ_JAMFMB010000002.1"/>
</dbReference>
<keyword evidence="3" id="KW-1185">Reference proteome</keyword>